<keyword evidence="9" id="KW-0597">Phosphoprotein</keyword>
<dbReference type="GO" id="GO:0004113">
    <property type="term" value="F:2',3'-cyclic-nucleotide 3'-phosphodiesterase activity"/>
    <property type="evidence" value="ECO:0007669"/>
    <property type="project" value="UniProtKB-EC"/>
</dbReference>
<keyword evidence="13" id="KW-0449">Lipoprotein</keyword>
<evidence type="ECO:0000256" key="4">
    <source>
        <dbReference type="ARBA" id="ARBA00008662"/>
    </source>
</evidence>
<feature type="region of interest" description="Disordered" evidence="16">
    <location>
        <begin position="450"/>
        <end position="470"/>
    </location>
</feature>
<evidence type="ECO:0000313" key="18">
    <source>
        <dbReference type="EMBL" id="KAJ8253721.1"/>
    </source>
</evidence>
<evidence type="ECO:0000256" key="12">
    <source>
        <dbReference type="ARBA" id="ARBA00023136"/>
    </source>
</evidence>
<accession>A0A9Q1CZ50</accession>
<dbReference type="InterPro" id="IPR008431">
    <property type="entry name" value="CNPase"/>
</dbReference>
<dbReference type="InterPro" id="IPR047325">
    <property type="entry name" value="CNPase_cat"/>
</dbReference>
<dbReference type="PANTHER" id="PTHR10156:SF0">
    <property type="entry name" value="2',3'-CYCLIC-NUCLEOTIDE 3'-PHOSPHODIESTERASE"/>
    <property type="match status" value="1"/>
</dbReference>
<comment type="caution">
    <text evidence="18">The sequence shown here is derived from an EMBL/GenBank/DDBJ whole genome shotgun (WGS) entry which is preliminary data.</text>
</comment>
<dbReference type="Proteomes" id="UP001152803">
    <property type="component" value="Unassembled WGS sequence"/>
</dbReference>
<dbReference type="GO" id="GO:0003723">
    <property type="term" value="F:RNA binding"/>
    <property type="evidence" value="ECO:0007669"/>
    <property type="project" value="UniProtKB-KW"/>
</dbReference>
<evidence type="ECO:0000256" key="1">
    <source>
        <dbReference type="ARBA" id="ARBA00000610"/>
    </source>
</evidence>
<dbReference type="GO" id="GO:0016020">
    <property type="term" value="C:membrane"/>
    <property type="evidence" value="ECO:0007669"/>
    <property type="project" value="UniProtKB-SubCell"/>
</dbReference>
<feature type="compositionally biased region" description="Acidic residues" evidence="16">
    <location>
        <begin position="184"/>
        <end position="239"/>
    </location>
</feature>
<comment type="subunit">
    <text evidence="5">Exists as monomers and homodimers.</text>
</comment>
<feature type="region of interest" description="Disordered" evidence="16">
    <location>
        <begin position="73"/>
        <end position="338"/>
    </location>
</feature>
<dbReference type="EMBL" id="JAFJMO010000016">
    <property type="protein sequence ID" value="KAJ8253721.1"/>
    <property type="molecule type" value="Genomic_DNA"/>
</dbReference>
<gene>
    <name evidence="18" type="ORF">COCON_G00203330</name>
</gene>
<evidence type="ECO:0000256" key="8">
    <source>
        <dbReference type="ARBA" id="ARBA00022481"/>
    </source>
</evidence>
<feature type="compositionally biased region" description="Acidic residues" evidence="16">
    <location>
        <begin position="264"/>
        <end position="282"/>
    </location>
</feature>
<evidence type="ECO:0000259" key="17">
    <source>
        <dbReference type="Pfam" id="PF05881"/>
    </source>
</evidence>
<comment type="catalytic activity">
    <reaction evidence="1">
        <text>a nucleoside 2',3'-cyclic phosphate + H2O = a nucleoside 2'-phosphate + H(+)</text>
        <dbReference type="Rhea" id="RHEA:14489"/>
        <dbReference type="ChEBI" id="CHEBI:15377"/>
        <dbReference type="ChEBI" id="CHEBI:15378"/>
        <dbReference type="ChEBI" id="CHEBI:66954"/>
        <dbReference type="ChEBI" id="CHEBI:78552"/>
        <dbReference type="EC" id="3.1.4.37"/>
    </reaction>
</comment>
<keyword evidence="14" id="KW-0636">Prenylation</keyword>
<evidence type="ECO:0000256" key="16">
    <source>
        <dbReference type="SAM" id="MobiDB-lite"/>
    </source>
</evidence>
<evidence type="ECO:0000256" key="10">
    <source>
        <dbReference type="ARBA" id="ARBA00022801"/>
    </source>
</evidence>
<evidence type="ECO:0000256" key="6">
    <source>
        <dbReference type="ARBA" id="ARBA00012317"/>
    </source>
</evidence>
<evidence type="ECO:0000256" key="9">
    <source>
        <dbReference type="ARBA" id="ARBA00022553"/>
    </source>
</evidence>
<evidence type="ECO:0000313" key="19">
    <source>
        <dbReference type="Proteomes" id="UP001152803"/>
    </source>
</evidence>
<keyword evidence="10" id="KW-0378">Hydrolase</keyword>
<dbReference type="InterPro" id="IPR009097">
    <property type="entry name" value="Cyclic_Pdiesterase"/>
</dbReference>
<dbReference type="Pfam" id="PF05881">
    <property type="entry name" value="CNPase"/>
    <property type="match status" value="1"/>
</dbReference>
<organism evidence="18 19">
    <name type="scientific">Conger conger</name>
    <name type="common">Conger eel</name>
    <name type="synonym">Muraena conger</name>
    <dbReference type="NCBI Taxonomy" id="82655"/>
    <lineage>
        <taxon>Eukaryota</taxon>
        <taxon>Metazoa</taxon>
        <taxon>Chordata</taxon>
        <taxon>Craniata</taxon>
        <taxon>Vertebrata</taxon>
        <taxon>Euteleostomi</taxon>
        <taxon>Actinopterygii</taxon>
        <taxon>Neopterygii</taxon>
        <taxon>Teleostei</taxon>
        <taxon>Anguilliformes</taxon>
        <taxon>Congridae</taxon>
        <taxon>Conger</taxon>
    </lineage>
</organism>
<evidence type="ECO:0000256" key="14">
    <source>
        <dbReference type="ARBA" id="ARBA00023289"/>
    </source>
</evidence>
<feature type="compositionally biased region" description="Basic and acidic residues" evidence="16">
    <location>
        <begin position="326"/>
        <end position="338"/>
    </location>
</feature>
<keyword evidence="19" id="KW-1185">Reference proteome</keyword>
<evidence type="ECO:0000256" key="11">
    <source>
        <dbReference type="ARBA" id="ARBA00022884"/>
    </source>
</evidence>
<proteinExistence type="inferred from homology"/>
<dbReference type="OrthoDB" id="3231855at2759"/>
<dbReference type="PANTHER" id="PTHR10156">
    <property type="entry name" value="2',3'-CYCLIC-NUCLEOTIDE 3'-PHOSPHODIESTERASE"/>
    <property type="match status" value="1"/>
</dbReference>
<feature type="compositionally biased region" description="Acidic residues" evidence="16">
    <location>
        <begin position="127"/>
        <end position="176"/>
    </location>
</feature>
<evidence type="ECO:0000256" key="2">
    <source>
        <dbReference type="ARBA" id="ARBA00004223"/>
    </source>
</evidence>
<dbReference type="AlphaFoldDB" id="A0A9Q1CZ50"/>
<feature type="domain" description="Cyclic nucleotide phosphodiesterase catalytic" evidence="17">
    <location>
        <begin position="630"/>
        <end position="846"/>
    </location>
</feature>
<name>A0A9Q1CZ50_CONCO</name>
<dbReference type="Gene3D" id="3.40.50.300">
    <property type="entry name" value="P-loop containing nucleotide triphosphate hydrolases"/>
    <property type="match status" value="1"/>
</dbReference>
<dbReference type="Gene3D" id="3.90.1740.10">
    <property type="entry name" value="2',3'-cyclic nucleotide 3'-phosphodiesterase superfamily"/>
    <property type="match status" value="1"/>
</dbReference>
<protein>
    <recommendedName>
        <fullName evidence="7">2',3'-cyclic-nucleotide 3'-phosphodiesterase</fullName>
        <ecNumber evidence="6">3.1.4.37</ecNumber>
    </recommendedName>
</protein>
<keyword evidence="11" id="KW-0694">RNA-binding</keyword>
<dbReference type="InterPro" id="IPR027417">
    <property type="entry name" value="P-loop_NTPase"/>
</dbReference>
<dbReference type="GO" id="GO:0042470">
    <property type="term" value="C:melanosome"/>
    <property type="evidence" value="ECO:0007669"/>
    <property type="project" value="UniProtKB-SubCell"/>
</dbReference>
<dbReference type="SUPFAM" id="SSF52540">
    <property type="entry name" value="P-loop containing nucleoside triphosphate hydrolases"/>
    <property type="match status" value="1"/>
</dbReference>
<feature type="compositionally biased region" description="Acidic residues" evidence="16">
    <location>
        <begin position="292"/>
        <end position="322"/>
    </location>
</feature>
<dbReference type="SUPFAM" id="SSF55144">
    <property type="entry name" value="LigT-like"/>
    <property type="match status" value="1"/>
</dbReference>
<dbReference type="EC" id="3.1.4.37" evidence="6"/>
<comment type="subcellular location">
    <subcellularLocation>
        <location evidence="2">Melanosome</location>
    </subcellularLocation>
    <subcellularLocation>
        <location evidence="3">Membrane</location>
        <topology evidence="3">Lipid-anchor</topology>
    </subcellularLocation>
</comment>
<comment type="function">
    <text evidence="15">Catalyzes the formation of 2'-nucleotide products from 2',3'-cyclic substrates. May participate in RNA metabolism in the myelinating cell, CNP is the third most abundant protein in central nervous system myelin.</text>
</comment>
<reference evidence="18" key="1">
    <citation type="journal article" date="2023" name="Science">
        <title>Genome structures resolve the early diversification of teleost fishes.</title>
        <authorList>
            <person name="Parey E."/>
            <person name="Louis A."/>
            <person name="Montfort J."/>
            <person name="Bouchez O."/>
            <person name="Roques C."/>
            <person name="Iampietro C."/>
            <person name="Lluch J."/>
            <person name="Castinel A."/>
            <person name="Donnadieu C."/>
            <person name="Desvignes T."/>
            <person name="Floi Bucao C."/>
            <person name="Jouanno E."/>
            <person name="Wen M."/>
            <person name="Mejri S."/>
            <person name="Dirks R."/>
            <person name="Jansen H."/>
            <person name="Henkel C."/>
            <person name="Chen W.J."/>
            <person name="Zahm M."/>
            <person name="Cabau C."/>
            <person name="Klopp C."/>
            <person name="Thompson A.W."/>
            <person name="Robinson-Rechavi M."/>
            <person name="Braasch I."/>
            <person name="Lecointre G."/>
            <person name="Bobe J."/>
            <person name="Postlethwait J.H."/>
            <person name="Berthelot C."/>
            <person name="Roest Crollius H."/>
            <person name="Guiguen Y."/>
        </authorList>
    </citation>
    <scope>NUCLEOTIDE SEQUENCE</scope>
    <source>
        <strain evidence="18">Concon-B</strain>
    </source>
</reference>
<keyword evidence="8" id="KW-0488">Methylation</keyword>
<dbReference type="GO" id="GO:0009214">
    <property type="term" value="P:cyclic nucleotide catabolic process"/>
    <property type="evidence" value="ECO:0007669"/>
    <property type="project" value="InterPro"/>
</dbReference>
<evidence type="ECO:0000256" key="13">
    <source>
        <dbReference type="ARBA" id="ARBA00023288"/>
    </source>
</evidence>
<evidence type="ECO:0000256" key="5">
    <source>
        <dbReference type="ARBA" id="ARBA00011781"/>
    </source>
</evidence>
<evidence type="ECO:0000256" key="3">
    <source>
        <dbReference type="ARBA" id="ARBA00004635"/>
    </source>
</evidence>
<dbReference type="Pfam" id="PF13671">
    <property type="entry name" value="AAA_33"/>
    <property type="match status" value="1"/>
</dbReference>
<evidence type="ECO:0000256" key="7">
    <source>
        <dbReference type="ARBA" id="ARBA00014478"/>
    </source>
</evidence>
<keyword evidence="12" id="KW-0472">Membrane</keyword>
<sequence length="850" mass="94873">MKRYGSYVLVFWSSPSAAEGAAVWHRQMVTVCSGHVYQFQLQPCLAQLFCQLLIPWKLLKAGMAEQEVEPIHKLPDSEEEGQGDQQPQPVSEEPAEMELESEKLAELEPEPEEPAELEPEPEKPAELEPEPEEPAELEPEPEEPAEVELEPEEPEEVELEPEEPEEVEPEPEEPAELEPKEPAEMEPEPEEPAEVEPEPEEPAEVEPEPEEPTELEPEPEEPAELEPEPEESAELEPEPENQQRWNQQVEPGQRWWSPAREPVELEETEEPVEMEPEPEETAVVEPKPGEPVELEAETEEPTEMEPEPEEPAEVEPEPEEPAAVEPKPEEPAELVLEKSAELVLEKSAELGLEKPAELGLEKPAELVLEKPAELVLEKPVEQVLEKPVEQVLEKPVEQVLEKPVEQVLEKPVEQVLEKPVEQVLGKPAEQELGQPATLELEKPLEMESAPVAKEQPEDVGAAAQVQDEPPLVPGSLSFPFLEEESTETFLRGSRTLYVLLGLPGAGKTRLAAAIRERYQDLCAVVSADDHGVKPERAVTWADGHKAMDQAVASCCSAGTPAVVVDDTNHSNDRLAQLGELAEEHRYCALFLEPRTGWSRDLGQLPGKTRRGLDKSQLLPLRASLETFCYPLFYGWFPHHTFRDQLEGLAKDFLKTLDSLEAFKKHISDFTPKGEEVVNLEQYFQHTGPLHCTTKFCDYGNAPGAKEYIESQIVQQRYGSVTELELPALFLTPRTLGVRVALTLEQLQLWPSDAEAGTTLPRGSRGHITLGCAQGVEPVQTGVDLLQILQLQQQGREGEAVGDLEQGQLTYYGDGVWVLTLRESRVGPALFSSFHCRNKLEKKKTPKCTVL</sequence>
<evidence type="ECO:0000256" key="15">
    <source>
        <dbReference type="ARBA" id="ARBA00045937"/>
    </source>
</evidence>
<comment type="similarity">
    <text evidence="4">Belongs to the 2H phosphoesterase superfamily. CNPase family.</text>
</comment>
<feature type="compositionally biased region" description="Acidic residues" evidence="16">
    <location>
        <begin position="107"/>
        <end position="119"/>
    </location>
</feature>